<evidence type="ECO:0000313" key="1">
    <source>
        <dbReference type="EMBL" id="MQT49009.1"/>
    </source>
</evidence>
<gene>
    <name evidence="1" type="ORF">GHO40_20090</name>
</gene>
<name>A0A7X2BK58_9PSED</name>
<organism evidence="1 2">
    <name type="scientific">Pseudomonas helleri</name>
    <dbReference type="NCBI Taxonomy" id="1608996"/>
    <lineage>
        <taxon>Bacteria</taxon>
        <taxon>Pseudomonadati</taxon>
        <taxon>Pseudomonadota</taxon>
        <taxon>Gammaproteobacteria</taxon>
        <taxon>Pseudomonadales</taxon>
        <taxon>Pseudomonadaceae</taxon>
        <taxon>Pseudomonas</taxon>
    </lineage>
</organism>
<dbReference type="AlphaFoldDB" id="A0A7X2BK58"/>
<protein>
    <submittedName>
        <fullName evidence="1">Uncharacterized protein</fullName>
    </submittedName>
</protein>
<dbReference type="Proteomes" id="UP000441404">
    <property type="component" value="Unassembled WGS sequence"/>
</dbReference>
<accession>A0A7X2BK58</accession>
<sequence>MENYKLTDEILLPLLAKARAEKVKELDKERSFESPYEYELQLSAYQRVMRELNKTLVNTRLTNRERNEQDTK</sequence>
<proteinExistence type="predicted"/>
<evidence type="ECO:0000313" key="2">
    <source>
        <dbReference type="Proteomes" id="UP000441404"/>
    </source>
</evidence>
<reference evidence="1 2" key="1">
    <citation type="submission" date="2019-10" db="EMBL/GenBank/DDBJ databases">
        <title>Evaluation of single-gene subtyping targets for Pseudomonas.</title>
        <authorList>
            <person name="Reichler S.J."/>
            <person name="Orsi R.H."/>
            <person name="Wiedmann M."/>
            <person name="Martin N.H."/>
            <person name="Murphy S.I."/>
        </authorList>
    </citation>
    <scope>NUCLEOTIDE SEQUENCE [LARGE SCALE GENOMIC DNA]</scope>
    <source>
        <strain evidence="1 2">FSL R10-3257</strain>
    </source>
</reference>
<comment type="caution">
    <text evidence="1">The sequence shown here is derived from an EMBL/GenBank/DDBJ whole genome shotgun (WGS) entry which is preliminary data.</text>
</comment>
<dbReference type="EMBL" id="WIWJ01000042">
    <property type="protein sequence ID" value="MQT49009.1"/>
    <property type="molecule type" value="Genomic_DNA"/>
</dbReference>
<dbReference type="RefSeq" id="WP_153429874.1">
    <property type="nucleotide sequence ID" value="NZ_WIWJ01000042.1"/>
</dbReference>